<comment type="caution">
    <text evidence="1">The sequence shown here is derived from an EMBL/GenBank/DDBJ whole genome shotgun (WGS) entry which is preliminary data.</text>
</comment>
<organism evidence="1 2">
    <name type="scientific">Rossellomorea marisflavi</name>
    <dbReference type="NCBI Taxonomy" id="189381"/>
    <lineage>
        <taxon>Bacteria</taxon>
        <taxon>Bacillati</taxon>
        <taxon>Bacillota</taxon>
        <taxon>Bacilli</taxon>
        <taxon>Bacillales</taxon>
        <taxon>Bacillaceae</taxon>
        <taxon>Rossellomorea</taxon>
    </lineage>
</organism>
<dbReference type="AlphaFoldDB" id="A0A5D4RYB5"/>
<sequence>MVKYKETHPHLVYEEGSIEEIEMIEEEIIRHILKWEKPEGKEFYKTPHGQYVFSSFQPMRKHSDAMYLFSKFNHIELEKEDNKYYACIYTSESDESGELIFFVESTKIETAISLAAYESIKYYKK</sequence>
<accession>A0A5D4RYB5</accession>
<dbReference type="Proteomes" id="UP000322997">
    <property type="component" value="Unassembled WGS sequence"/>
</dbReference>
<dbReference type="EMBL" id="VTEQ01000001">
    <property type="protein sequence ID" value="TYS56383.1"/>
    <property type="molecule type" value="Genomic_DNA"/>
</dbReference>
<proteinExistence type="predicted"/>
<evidence type="ECO:0000313" key="1">
    <source>
        <dbReference type="EMBL" id="TYS56383.1"/>
    </source>
</evidence>
<dbReference type="RefSeq" id="WP_148984417.1">
    <property type="nucleotide sequence ID" value="NZ_JBNILK010000001.1"/>
</dbReference>
<evidence type="ECO:0000313" key="2">
    <source>
        <dbReference type="Proteomes" id="UP000322997"/>
    </source>
</evidence>
<evidence type="ECO:0008006" key="3">
    <source>
        <dbReference type="Google" id="ProtNLM"/>
    </source>
</evidence>
<protein>
    <recommendedName>
        <fullName evidence="3">Phage ABA sandwich domain-containing protein</fullName>
    </recommendedName>
</protein>
<reference evidence="1 2" key="1">
    <citation type="submission" date="2019-08" db="EMBL/GenBank/DDBJ databases">
        <title>Bacillus genomes from the desert of Cuatro Cienegas, Coahuila.</title>
        <authorList>
            <person name="Olmedo-Alvarez G."/>
        </authorList>
    </citation>
    <scope>NUCLEOTIDE SEQUENCE [LARGE SCALE GENOMIC DNA]</scope>
    <source>
        <strain evidence="1 2">CH108_3D</strain>
    </source>
</reference>
<gene>
    <name evidence="1" type="ORF">FZC83_02075</name>
</gene>
<name>A0A5D4RYB5_9BACI</name>